<protein>
    <recommendedName>
        <fullName evidence="3">histidine kinase</fullName>
        <ecNumber evidence="3">2.7.13.3</ecNumber>
    </recommendedName>
</protein>
<keyword evidence="9 16" id="KW-0418">Kinase</keyword>
<sequence>MERHGLRRQATLRSDLAVSFITITAVAVILVGGISFHNARWAVNSVSAHLRREVALRIQENLESFLAPALHITEVNARAVSSGNLDPTNREELLRRFRQQIDLIPSVSSVYFGNPRGGLANSGRESSLDERYVIFTENFRAGTFEKWSIDSRGKPLELMAVVPDFDARTRDWYRDALARDGAVWSDVYVLFTGQDMALAASRPAYDPRGNMAGVFSVDLFLGQIGDFLQDLEIGFRGKAFLVDSQGHLVASSLADDPPILENGEGGYRLRHLEESSCSVIRAASALFRNEETRFSPSRELGDERFFSAGRSHYIHTAPLRYRSGPDWFIGVVIPEADFMGRIEQNNRLLLVIILGVLFLCAALGVFTARRITGPIWALTVAAGEIASGERAEEIPEDSPLLEIHQLTHSFNEMSRRLADTVSGLKEEVRERKQVQVALQHSLDEKEVLLREVHHRVNNNLSVVAGLLNLQASTITTPQQAIAGFEVSRSRIMTMALVHEELCASEDLARIEMNPFLNHVATQIPQFQETRGRITLHVHAGGVRCGVDAAIVCGLVVNELVGNAITYAFPQDEPGDVWVTLRKTEGRHELVVRDNGVGLPEGFFEGSVEGNTLGITLVRMLAEQIHGDFYIEPSSGAHFVLLF</sequence>
<dbReference type="SMART" id="SM00387">
    <property type="entry name" value="HATPase_c"/>
    <property type="match status" value="1"/>
</dbReference>
<accession>A0A1N6WAC9</accession>
<evidence type="ECO:0000256" key="1">
    <source>
        <dbReference type="ARBA" id="ARBA00000085"/>
    </source>
</evidence>
<dbReference type="PANTHER" id="PTHR41523:SF8">
    <property type="entry name" value="ETHYLENE RESPONSE SENSOR PROTEIN"/>
    <property type="match status" value="1"/>
</dbReference>
<keyword evidence="10" id="KW-0067">ATP-binding</keyword>
<evidence type="ECO:0000256" key="4">
    <source>
        <dbReference type="ARBA" id="ARBA00022475"/>
    </source>
</evidence>
<dbReference type="Gene3D" id="3.30.565.10">
    <property type="entry name" value="Histidine kinase-like ATPase, C-terminal domain"/>
    <property type="match status" value="1"/>
</dbReference>
<dbReference type="GO" id="GO:0004673">
    <property type="term" value="F:protein histidine kinase activity"/>
    <property type="evidence" value="ECO:0007669"/>
    <property type="project" value="UniProtKB-EC"/>
</dbReference>
<evidence type="ECO:0000256" key="3">
    <source>
        <dbReference type="ARBA" id="ARBA00012438"/>
    </source>
</evidence>
<keyword evidence="12 13" id="KW-0472">Membrane</keyword>
<evidence type="ECO:0000256" key="11">
    <source>
        <dbReference type="ARBA" id="ARBA00022989"/>
    </source>
</evidence>
<organism evidence="16 17">
    <name type="scientific">Alkalispirochaeta americana</name>
    <dbReference type="NCBI Taxonomy" id="159291"/>
    <lineage>
        <taxon>Bacteria</taxon>
        <taxon>Pseudomonadati</taxon>
        <taxon>Spirochaetota</taxon>
        <taxon>Spirochaetia</taxon>
        <taxon>Spirochaetales</taxon>
        <taxon>Spirochaetaceae</taxon>
        <taxon>Alkalispirochaeta</taxon>
    </lineage>
</organism>
<dbReference type="CDD" id="cd18774">
    <property type="entry name" value="PDC2_HK_sensor"/>
    <property type="match status" value="1"/>
</dbReference>
<dbReference type="Proteomes" id="UP000186400">
    <property type="component" value="Unassembled WGS sequence"/>
</dbReference>
<evidence type="ECO:0000256" key="10">
    <source>
        <dbReference type="ARBA" id="ARBA00022840"/>
    </source>
</evidence>
<dbReference type="SMART" id="SM00304">
    <property type="entry name" value="HAMP"/>
    <property type="match status" value="1"/>
</dbReference>
<dbReference type="GO" id="GO:0005524">
    <property type="term" value="F:ATP binding"/>
    <property type="evidence" value="ECO:0007669"/>
    <property type="project" value="UniProtKB-KW"/>
</dbReference>
<dbReference type="Pfam" id="PF02743">
    <property type="entry name" value="dCache_1"/>
    <property type="match status" value="1"/>
</dbReference>
<keyword evidence="17" id="KW-1185">Reference proteome</keyword>
<dbReference type="CDD" id="cd06225">
    <property type="entry name" value="HAMP"/>
    <property type="match status" value="1"/>
</dbReference>
<dbReference type="InterPro" id="IPR003594">
    <property type="entry name" value="HATPase_dom"/>
</dbReference>
<evidence type="ECO:0000256" key="12">
    <source>
        <dbReference type="ARBA" id="ARBA00023136"/>
    </source>
</evidence>
<dbReference type="EC" id="2.7.13.3" evidence="3"/>
<feature type="domain" description="Histidine kinase" evidence="14">
    <location>
        <begin position="555"/>
        <end position="642"/>
    </location>
</feature>
<evidence type="ECO:0000259" key="14">
    <source>
        <dbReference type="PROSITE" id="PS50109"/>
    </source>
</evidence>
<evidence type="ECO:0000256" key="9">
    <source>
        <dbReference type="ARBA" id="ARBA00022777"/>
    </source>
</evidence>
<dbReference type="InterPro" id="IPR005467">
    <property type="entry name" value="His_kinase_dom"/>
</dbReference>
<dbReference type="Gene3D" id="1.10.8.500">
    <property type="entry name" value="HAMP domain in histidine kinase"/>
    <property type="match status" value="1"/>
</dbReference>
<keyword evidence="7 13" id="KW-0812">Transmembrane</keyword>
<dbReference type="InterPro" id="IPR011495">
    <property type="entry name" value="Sig_transdc_His_kin_sub2_dim/P"/>
</dbReference>
<dbReference type="SUPFAM" id="SSF158472">
    <property type="entry name" value="HAMP domain-like"/>
    <property type="match status" value="1"/>
</dbReference>
<proteinExistence type="predicted"/>
<keyword evidence="5" id="KW-0597">Phosphoprotein</keyword>
<dbReference type="InterPro" id="IPR003660">
    <property type="entry name" value="HAMP_dom"/>
</dbReference>
<evidence type="ECO:0000313" key="16">
    <source>
        <dbReference type="EMBL" id="SIQ87109.1"/>
    </source>
</evidence>
<comment type="catalytic activity">
    <reaction evidence="1">
        <text>ATP + protein L-histidine = ADP + protein N-phospho-L-histidine.</text>
        <dbReference type="EC" id="2.7.13.3"/>
    </reaction>
</comment>
<feature type="domain" description="HAMP" evidence="15">
    <location>
        <begin position="369"/>
        <end position="422"/>
    </location>
</feature>
<dbReference type="PANTHER" id="PTHR41523">
    <property type="entry name" value="TWO-COMPONENT SYSTEM SENSOR PROTEIN"/>
    <property type="match status" value="1"/>
</dbReference>
<dbReference type="Pfam" id="PF07568">
    <property type="entry name" value="HisKA_2"/>
    <property type="match status" value="1"/>
</dbReference>
<dbReference type="Pfam" id="PF02518">
    <property type="entry name" value="HATPase_c"/>
    <property type="match status" value="1"/>
</dbReference>
<feature type="transmembrane region" description="Helical" evidence="13">
    <location>
        <begin position="348"/>
        <end position="368"/>
    </location>
</feature>
<comment type="subcellular location">
    <subcellularLocation>
        <location evidence="2">Cell membrane</location>
        <topology evidence="2">Multi-pass membrane protein</topology>
    </subcellularLocation>
</comment>
<dbReference type="OrthoDB" id="9767435at2"/>
<dbReference type="PROSITE" id="PS50885">
    <property type="entry name" value="HAMP"/>
    <property type="match status" value="1"/>
</dbReference>
<evidence type="ECO:0000256" key="5">
    <source>
        <dbReference type="ARBA" id="ARBA00022553"/>
    </source>
</evidence>
<dbReference type="EMBL" id="FTMS01000017">
    <property type="protein sequence ID" value="SIQ87109.1"/>
    <property type="molecule type" value="Genomic_DNA"/>
</dbReference>
<keyword evidence="4" id="KW-1003">Cell membrane</keyword>
<dbReference type="InterPro" id="IPR033479">
    <property type="entry name" value="dCache_1"/>
</dbReference>
<dbReference type="Pfam" id="PF00672">
    <property type="entry name" value="HAMP"/>
    <property type="match status" value="1"/>
</dbReference>
<name>A0A1N6WAC9_9SPIO</name>
<keyword evidence="11 13" id="KW-1133">Transmembrane helix</keyword>
<dbReference type="PROSITE" id="PS50109">
    <property type="entry name" value="HIS_KIN"/>
    <property type="match status" value="1"/>
</dbReference>
<evidence type="ECO:0000256" key="13">
    <source>
        <dbReference type="SAM" id="Phobius"/>
    </source>
</evidence>
<evidence type="ECO:0000256" key="2">
    <source>
        <dbReference type="ARBA" id="ARBA00004651"/>
    </source>
</evidence>
<dbReference type="GO" id="GO:0007165">
    <property type="term" value="P:signal transduction"/>
    <property type="evidence" value="ECO:0007669"/>
    <property type="project" value="InterPro"/>
</dbReference>
<keyword evidence="8" id="KW-0547">Nucleotide-binding</keyword>
<dbReference type="RefSeq" id="WP_076489579.1">
    <property type="nucleotide sequence ID" value="NZ_FTMS01000017.1"/>
</dbReference>
<evidence type="ECO:0000256" key="6">
    <source>
        <dbReference type="ARBA" id="ARBA00022679"/>
    </source>
</evidence>
<dbReference type="GO" id="GO:0005886">
    <property type="term" value="C:plasma membrane"/>
    <property type="evidence" value="ECO:0007669"/>
    <property type="project" value="UniProtKB-SubCell"/>
</dbReference>
<gene>
    <name evidence="16" type="ORF">SAMN05920897_1173</name>
</gene>
<evidence type="ECO:0000313" key="17">
    <source>
        <dbReference type="Proteomes" id="UP000186400"/>
    </source>
</evidence>
<dbReference type="InterPro" id="IPR036890">
    <property type="entry name" value="HATPase_C_sf"/>
</dbReference>
<evidence type="ECO:0000259" key="15">
    <source>
        <dbReference type="PROSITE" id="PS50885"/>
    </source>
</evidence>
<dbReference type="AlphaFoldDB" id="A0A1N6WAC9"/>
<feature type="transmembrane region" description="Helical" evidence="13">
    <location>
        <begin position="16"/>
        <end position="36"/>
    </location>
</feature>
<dbReference type="SUPFAM" id="SSF55874">
    <property type="entry name" value="ATPase domain of HSP90 chaperone/DNA topoisomerase II/histidine kinase"/>
    <property type="match status" value="1"/>
</dbReference>
<evidence type="ECO:0000256" key="7">
    <source>
        <dbReference type="ARBA" id="ARBA00022692"/>
    </source>
</evidence>
<dbReference type="CDD" id="cd12913">
    <property type="entry name" value="PDC1_MCP_like"/>
    <property type="match status" value="1"/>
</dbReference>
<dbReference type="STRING" id="159291.SAMN05920897_1173"/>
<keyword evidence="6" id="KW-0808">Transferase</keyword>
<dbReference type="Gene3D" id="3.30.450.20">
    <property type="entry name" value="PAS domain"/>
    <property type="match status" value="2"/>
</dbReference>
<reference evidence="16 17" key="1">
    <citation type="submission" date="2017-01" db="EMBL/GenBank/DDBJ databases">
        <authorList>
            <person name="Mah S.A."/>
            <person name="Swanson W.J."/>
            <person name="Moy G.W."/>
            <person name="Vacquier V.D."/>
        </authorList>
    </citation>
    <scope>NUCLEOTIDE SEQUENCE [LARGE SCALE GENOMIC DNA]</scope>
    <source>
        <strain evidence="16 17">ASpG1</strain>
    </source>
</reference>
<evidence type="ECO:0000256" key="8">
    <source>
        <dbReference type="ARBA" id="ARBA00022741"/>
    </source>
</evidence>